<dbReference type="AlphaFoldDB" id="A0A1L7I3X6"/>
<organism evidence="1 2">
    <name type="scientific">Christiangramia flava JLT2011</name>
    <dbReference type="NCBI Taxonomy" id="1229726"/>
    <lineage>
        <taxon>Bacteria</taxon>
        <taxon>Pseudomonadati</taxon>
        <taxon>Bacteroidota</taxon>
        <taxon>Flavobacteriia</taxon>
        <taxon>Flavobacteriales</taxon>
        <taxon>Flavobacteriaceae</taxon>
        <taxon>Christiangramia</taxon>
    </lineage>
</organism>
<dbReference type="EMBL" id="CP016359">
    <property type="protein sequence ID" value="APU68310.1"/>
    <property type="molecule type" value="Genomic_DNA"/>
</dbReference>
<dbReference type="PROSITE" id="PS51257">
    <property type="entry name" value="PROKAR_LIPOPROTEIN"/>
    <property type="match status" value="1"/>
</dbReference>
<keyword evidence="2" id="KW-1185">Reference proteome</keyword>
<dbReference type="Proteomes" id="UP000186230">
    <property type="component" value="Chromosome"/>
</dbReference>
<dbReference type="KEGG" id="gfl:GRFL_1586"/>
<reference evidence="1 2" key="1">
    <citation type="submission" date="2016-07" db="EMBL/GenBank/DDBJ databases">
        <title>Multi-omics approach to identify versatile polysaccharide utilization systems of a marine flavobacterium Gramella flava.</title>
        <authorList>
            <person name="Tang K."/>
        </authorList>
    </citation>
    <scope>NUCLEOTIDE SEQUENCE [LARGE SCALE GENOMIC DNA]</scope>
    <source>
        <strain evidence="1 2">JLT2011</strain>
    </source>
</reference>
<gene>
    <name evidence="1" type="ORF">GRFL_1586</name>
</gene>
<proteinExistence type="predicted"/>
<protein>
    <submittedName>
        <fullName evidence="1">Uncharacterized protein</fullName>
    </submittedName>
</protein>
<dbReference type="RefSeq" id="WP_083644101.1">
    <property type="nucleotide sequence ID" value="NZ_AMRU01000001.1"/>
</dbReference>
<accession>A0A1L7I3X6</accession>
<evidence type="ECO:0000313" key="1">
    <source>
        <dbReference type="EMBL" id="APU68310.1"/>
    </source>
</evidence>
<name>A0A1L7I3X6_9FLAO</name>
<dbReference type="STRING" id="1229726.GRFL_1586"/>
<sequence length="77" mass="8393">MKKFLLGVLPVFAVITMVSCRENSAESAEDLSEETSINSEMMEEAPVMEEKTVDSMETTVDSLTTAVDSVATETVEQ</sequence>
<evidence type="ECO:0000313" key="2">
    <source>
        <dbReference type="Proteomes" id="UP000186230"/>
    </source>
</evidence>